<sequence>MIGTSRFDVPAKHYTSIENDELDYDKNIIRNSLLKSLFHHSPVIHKRLRKHVLYINSHFSHDSYFKYLAEELNKSNRPILPLEAFLYDEFKAQGGNFDIINDRLFFKEMIFSFLFSSYLNKKYSVPTLFTAHELYFIKQILSSDNFTLFEQDNYLSQRLETNNSHELIKGALDLSNQPEKIAQITLPDLSKFIYKEKAKPIYNRLLSLFDKHDNLTEADLLYELMSIYKDTAFKLCPGIKDIVVSVLSNVPSSLLFNPIGLYGSGQLIKNHFQTNDDTSFLISMKKLSKLNYKGRTLF</sequence>
<reference evidence="1 2" key="1">
    <citation type="journal article" date="2017" name="Int. J. Syst. Evol. Microbiol.">
        <title>Photobacterium alginatilyticum sp. nov., a marine bacterium isolated from bottom seawater.</title>
        <authorList>
            <person name="Wang X."/>
            <person name="Wang Y."/>
            <person name="Yang X."/>
            <person name="Sun H."/>
            <person name="Li B."/>
            <person name="Zhang X.H."/>
        </authorList>
    </citation>
    <scope>NUCLEOTIDE SEQUENCE [LARGE SCALE GENOMIC DNA]</scope>
    <source>
        <strain evidence="1 2">P03D4</strain>
    </source>
</reference>
<name>A0ABW9YLF7_9GAMM</name>
<evidence type="ECO:0000313" key="2">
    <source>
        <dbReference type="Proteomes" id="UP000738517"/>
    </source>
</evidence>
<accession>A0ABW9YLF7</accession>
<dbReference type="RefSeq" id="WP_160654824.1">
    <property type="nucleotide sequence ID" value="NZ_RSEJ01000022.1"/>
</dbReference>
<organism evidence="1 2">
    <name type="scientific">Photobacterium alginatilyticum</name>
    <dbReference type="NCBI Taxonomy" id="1775171"/>
    <lineage>
        <taxon>Bacteria</taxon>
        <taxon>Pseudomonadati</taxon>
        <taxon>Pseudomonadota</taxon>
        <taxon>Gammaproteobacteria</taxon>
        <taxon>Vibrionales</taxon>
        <taxon>Vibrionaceae</taxon>
        <taxon>Photobacterium</taxon>
    </lineage>
</organism>
<keyword evidence="2" id="KW-1185">Reference proteome</keyword>
<dbReference type="EMBL" id="RSEJ01000022">
    <property type="protein sequence ID" value="NBI54628.1"/>
    <property type="molecule type" value="Genomic_DNA"/>
</dbReference>
<comment type="caution">
    <text evidence="1">The sequence shown here is derived from an EMBL/GenBank/DDBJ whole genome shotgun (WGS) entry which is preliminary data.</text>
</comment>
<evidence type="ECO:0000313" key="1">
    <source>
        <dbReference type="EMBL" id="NBI54628.1"/>
    </source>
</evidence>
<gene>
    <name evidence="1" type="ORF">EIZ48_19100</name>
</gene>
<protein>
    <submittedName>
        <fullName evidence="1">Uncharacterized protein</fullName>
    </submittedName>
</protein>
<proteinExistence type="predicted"/>
<dbReference type="Proteomes" id="UP000738517">
    <property type="component" value="Unassembled WGS sequence"/>
</dbReference>